<evidence type="ECO:0000313" key="1">
    <source>
        <dbReference type="EMBL" id="GAA4139410.1"/>
    </source>
</evidence>
<sequence length="63" mass="6618">MGERFEAAADCGRPESWPSNAARAIGMLHLRGRGARRGADEVFDLVVGRQPAAVGWAEGAPGL</sequence>
<protein>
    <submittedName>
        <fullName evidence="1">Uncharacterized protein</fullName>
    </submittedName>
</protein>
<reference evidence="2" key="1">
    <citation type="journal article" date="2019" name="Int. J. Syst. Evol. Microbiol.">
        <title>The Global Catalogue of Microorganisms (GCM) 10K type strain sequencing project: providing services to taxonomists for standard genome sequencing and annotation.</title>
        <authorList>
            <consortium name="The Broad Institute Genomics Platform"/>
            <consortium name="The Broad Institute Genome Sequencing Center for Infectious Disease"/>
            <person name="Wu L."/>
            <person name="Ma J."/>
        </authorList>
    </citation>
    <scope>NUCLEOTIDE SEQUENCE [LARGE SCALE GENOMIC DNA]</scope>
    <source>
        <strain evidence="2">JCM 17316</strain>
    </source>
</reference>
<dbReference type="RefSeq" id="WP_345020887.1">
    <property type="nucleotide sequence ID" value="NZ_BAABDO010000029.1"/>
</dbReference>
<proteinExistence type="predicted"/>
<gene>
    <name evidence="1" type="ORF">GCM10022416_25650</name>
</gene>
<organism evidence="1 2">
    <name type="scientific">Actinomadura keratinilytica</name>
    <dbReference type="NCBI Taxonomy" id="547461"/>
    <lineage>
        <taxon>Bacteria</taxon>
        <taxon>Bacillati</taxon>
        <taxon>Actinomycetota</taxon>
        <taxon>Actinomycetes</taxon>
        <taxon>Streptosporangiales</taxon>
        <taxon>Thermomonosporaceae</taxon>
        <taxon>Actinomadura</taxon>
    </lineage>
</organism>
<dbReference type="Proteomes" id="UP001500266">
    <property type="component" value="Unassembled WGS sequence"/>
</dbReference>
<comment type="caution">
    <text evidence="1">The sequence shown here is derived from an EMBL/GenBank/DDBJ whole genome shotgun (WGS) entry which is preliminary data.</text>
</comment>
<name>A0ABP7YPV2_9ACTN</name>
<accession>A0ABP7YPV2</accession>
<dbReference type="EMBL" id="BAABDO010000029">
    <property type="protein sequence ID" value="GAA4139410.1"/>
    <property type="molecule type" value="Genomic_DNA"/>
</dbReference>
<evidence type="ECO:0000313" key="2">
    <source>
        <dbReference type="Proteomes" id="UP001500266"/>
    </source>
</evidence>
<keyword evidence="2" id="KW-1185">Reference proteome</keyword>